<feature type="compositionally biased region" description="Polar residues" evidence="1">
    <location>
        <begin position="295"/>
        <end position="313"/>
    </location>
</feature>
<protein>
    <submittedName>
        <fullName evidence="2">Uncharacterized protein</fullName>
    </submittedName>
</protein>
<sequence>MAIQTISLEKLISHLKDALSAFPQLSVAFTSPIHLSKTQVSFSIGKNLEVEQTAAPVAWSEPNFNDLAIHVGQFNYSERELFSTAISDANQLVLALEKMMPFEGTLTAVHAAQPAMNQLLNPEQPLKVAQPLTFQIVTNTWRQTKLASSWMEYRDQLKAIQTTLAAYGTVVDCGVGQGSLEKRYATLVQNLLLKRSVSPAIDALPIYLFNAKGKLDIFATSETVNTKIAEVYPEFAKLPLDASIIENPSTLCFSGKDHPRVLIFPHASIELAIQKYHKLGEEIASLLKEPVAETTAPSNDDSDTTATEPSPSASITFNAKNTIVTSSGITPLNPSAFVICDDRIPCIVTQTGTTGLVYSNYRYSN</sequence>
<name>A0A8F8PN20_9VIRU</name>
<evidence type="ECO:0000256" key="1">
    <source>
        <dbReference type="SAM" id="MobiDB-lite"/>
    </source>
</evidence>
<organism evidence="2">
    <name type="scientific">Clandestinovirus</name>
    <dbReference type="NCBI Taxonomy" id="2831644"/>
    <lineage>
        <taxon>Viruses</taxon>
    </lineage>
</organism>
<reference evidence="2" key="1">
    <citation type="submission" date="2021-06" db="EMBL/GenBank/DDBJ databases">
        <authorList>
            <person name="Rolland C."/>
        </authorList>
    </citation>
    <scope>NUCLEOTIDE SEQUENCE</scope>
    <source>
        <strain evidence="2">347.936635</strain>
    </source>
</reference>
<evidence type="ECO:0000313" key="2">
    <source>
        <dbReference type="EMBL" id="QYA18397.1"/>
    </source>
</evidence>
<dbReference type="EMBL" id="MZ420154">
    <property type="protein sequence ID" value="QYA18397.1"/>
    <property type="molecule type" value="Genomic_DNA"/>
</dbReference>
<accession>A0A8F8PN20</accession>
<gene>
    <name evidence="2" type="ORF">KOM_12_127</name>
</gene>
<proteinExistence type="predicted"/>
<feature type="region of interest" description="Disordered" evidence="1">
    <location>
        <begin position="293"/>
        <end position="313"/>
    </location>
</feature>